<organism evidence="2 3">
    <name type="scientific">Ataeniobius toweri</name>
    <dbReference type="NCBI Taxonomy" id="208326"/>
    <lineage>
        <taxon>Eukaryota</taxon>
        <taxon>Metazoa</taxon>
        <taxon>Chordata</taxon>
        <taxon>Craniata</taxon>
        <taxon>Vertebrata</taxon>
        <taxon>Euteleostomi</taxon>
        <taxon>Actinopterygii</taxon>
        <taxon>Neopterygii</taxon>
        <taxon>Teleostei</taxon>
        <taxon>Neoteleostei</taxon>
        <taxon>Acanthomorphata</taxon>
        <taxon>Ovalentaria</taxon>
        <taxon>Atherinomorphae</taxon>
        <taxon>Cyprinodontiformes</taxon>
        <taxon>Goodeidae</taxon>
        <taxon>Ataeniobius</taxon>
    </lineage>
</organism>
<dbReference type="Proteomes" id="UP001345963">
    <property type="component" value="Unassembled WGS sequence"/>
</dbReference>
<comment type="caution">
    <text evidence="2">The sequence shown here is derived from an EMBL/GenBank/DDBJ whole genome shotgun (WGS) entry which is preliminary data.</text>
</comment>
<accession>A0ABU7ATN2</accession>
<keyword evidence="1" id="KW-0812">Transmembrane</keyword>
<dbReference type="EMBL" id="JAHUTI010029766">
    <property type="protein sequence ID" value="MED6241384.1"/>
    <property type="molecule type" value="Genomic_DNA"/>
</dbReference>
<evidence type="ECO:0000313" key="2">
    <source>
        <dbReference type="EMBL" id="MED6241384.1"/>
    </source>
</evidence>
<sequence length="261" mass="29578">MHSRYRSQITQIDKNFQILGFLVERKKPCSSLHYPLWFTVFCLNTHRNCLWFSPLYSFCEVSLLLIWLLLPGPAACTPSDLRTIIHLPVHRQRSFVLSSPRTSRTSSEPTLFTANLPTSTPADILIYSPGSSPSPSTVSFSLNFDSAHIHNLISCNNHLPLLSAILEQAPKFSRNISFFYYNKSFKMASVVLSCCPHQGLTMYPKNYAAVGSRNFVTDSELKVELYSSRILNISHSFNSPRILLQASLIFYLVAVPFLCYV</sequence>
<keyword evidence="3" id="KW-1185">Reference proteome</keyword>
<evidence type="ECO:0000313" key="3">
    <source>
        <dbReference type="Proteomes" id="UP001345963"/>
    </source>
</evidence>
<reference evidence="2 3" key="1">
    <citation type="submission" date="2021-07" db="EMBL/GenBank/DDBJ databases">
        <authorList>
            <person name="Palmer J.M."/>
        </authorList>
    </citation>
    <scope>NUCLEOTIDE SEQUENCE [LARGE SCALE GENOMIC DNA]</scope>
    <source>
        <strain evidence="2 3">AT_MEX2019</strain>
        <tissue evidence="2">Muscle</tissue>
    </source>
</reference>
<name>A0ABU7ATN2_9TELE</name>
<proteinExistence type="predicted"/>
<feature type="transmembrane region" description="Helical" evidence="1">
    <location>
        <begin position="49"/>
        <end position="70"/>
    </location>
</feature>
<keyword evidence="1" id="KW-1133">Transmembrane helix</keyword>
<keyword evidence="1" id="KW-0472">Membrane</keyword>
<gene>
    <name evidence="2" type="ORF">ATANTOWER_012307</name>
</gene>
<evidence type="ECO:0000256" key="1">
    <source>
        <dbReference type="SAM" id="Phobius"/>
    </source>
</evidence>
<protein>
    <submittedName>
        <fullName evidence="2">Uncharacterized protein</fullName>
    </submittedName>
</protein>